<dbReference type="InterPro" id="IPR000253">
    <property type="entry name" value="FHA_dom"/>
</dbReference>
<dbReference type="OrthoDB" id="2538319at2759"/>
<reference evidence="4 5" key="1">
    <citation type="submission" date="2017-12" db="EMBL/GenBank/DDBJ databases">
        <title>Hemimetabolous genomes reveal molecular basis of termite eusociality.</title>
        <authorList>
            <person name="Harrison M.C."/>
            <person name="Jongepier E."/>
            <person name="Robertson H.M."/>
            <person name="Arning N."/>
            <person name="Bitard-Feildel T."/>
            <person name="Chao H."/>
            <person name="Childers C.P."/>
            <person name="Dinh H."/>
            <person name="Doddapaneni H."/>
            <person name="Dugan S."/>
            <person name="Gowin J."/>
            <person name="Greiner C."/>
            <person name="Han Y."/>
            <person name="Hu H."/>
            <person name="Hughes D.S.T."/>
            <person name="Huylmans A.-K."/>
            <person name="Kemena C."/>
            <person name="Kremer L.P.M."/>
            <person name="Lee S.L."/>
            <person name="Lopez-Ezquerra A."/>
            <person name="Mallet L."/>
            <person name="Monroy-Kuhn J.M."/>
            <person name="Moser A."/>
            <person name="Murali S.C."/>
            <person name="Muzny D.M."/>
            <person name="Otani S."/>
            <person name="Piulachs M.-D."/>
            <person name="Poelchau M."/>
            <person name="Qu J."/>
            <person name="Schaub F."/>
            <person name="Wada-Katsumata A."/>
            <person name="Worley K.C."/>
            <person name="Xie Q."/>
            <person name="Ylla G."/>
            <person name="Poulsen M."/>
            <person name="Gibbs R.A."/>
            <person name="Schal C."/>
            <person name="Richards S."/>
            <person name="Belles X."/>
            <person name="Korb J."/>
            <person name="Bornberg-Bauer E."/>
        </authorList>
    </citation>
    <scope>NUCLEOTIDE SEQUENCE [LARGE SCALE GENOMIC DNA]</scope>
    <source>
        <tissue evidence="4">Whole body</tissue>
    </source>
</reference>
<evidence type="ECO:0000259" key="2">
    <source>
        <dbReference type="PROSITE" id="PS50006"/>
    </source>
</evidence>
<dbReference type="AlphaFoldDB" id="A0A2J7QJS8"/>
<proteinExistence type="predicted"/>
<dbReference type="PANTHER" id="PTHR23106:SF24">
    <property type="entry name" value="ANGIOGENIC FACTOR WITH G PATCH AND FHA DOMAINS 1"/>
    <property type="match status" value="1"/>
</dbReference>
<feature type="region of interest" description="Disordered" evidence="1">
    <location>
        <begin position="451"/>
        <end position="475"/>
    </location>
</feature>
<dbReference type="GO" id="GO:0003676">
    <property type="term" value="F:nucleic acid binding"/>
    <property type="evidence" value="ECO:0007669"/>
    <property type="project" value="InterPro"/>
</dbReference>
<dbReference type="SMART" id="SM00240">
    <property type="entry name" value="FHA"/>
    <property type="match status" value="1"/>
</dbReference>
<protein>
    <recommendedName>
        <fullName evidence="6">Angiogenic factor with G patch and FHA domains 1</fullName>
    </recommendedName>
</protein>
<dbReference type="CDD" id="cd22686">
    <property type="entry name" value="FHA_AGGF1"/>
    <property type="match status" value="1"/>
</dbReference>
<dbReference type="EMBL" id="NEVH01013549">
    <property type="protein sequence ID" value="PNF28840.1"/>
    <property type="molecule type" value="Genomic_DNA"/>
</dbReference>
<feature type="domain" description="G-patch" evidence="3">
    <location>
        <begin position="475"/>
        <end position="503"/>
    </location>
</feature>
<evidence type="ECO:0000313" key="5">
    <source>
        <dbReference type="Proteomes" id="UP000235965"/>
    </source>
</evidence>
<dbReference type="InterPro" id="IPR041591">
    <property type="entry name" value="OCRE"/>
</dbReference>
<feature type="compositionally biased region" description="Low complexity" evidence="1">
    <location>
        <begin position="241"/>
        <end position="257"/>
    </location>
</feature>
<evidence type="ECO:0000313" key="4">
    <source>
        <dbReference type="EMBL" id="PNF28840.1"/>
    </source>
</evidence>
<feature type="compositionally biased region" description="Basic residues" evidence="1">
    <location>
        <begin position="204"/>
        <end position="220"/>
    </location>
</feature>
<feature type="region of interest" description="Disordered" evidence="1">
    <location>
        <begin position="199"/>
        <end position="259"/>
    </location>
</feature>
<dbReference type="InParanoid" id="A0A2J7QJS8"/>
<keyword evidence="5" id="KW-1185">Reference proteome</keyword>
<dbReference type="Pfam" id="PF00498">
    <property type="entry name" value="FHA"/>
    <property type="match status" value="1"/>
</dbReference>
<dbReference type="PANTHER" id="PTHR23106">
    <property type="entry name" value="ANGIOGENIC FACTOR WITH G PATCH AND FHA DOMAINS 1"/>
    <property type="match status" value="1"/>
</dbReference>
<evidence type="ECO:0000259" key="3">
    <source>
        <dbReference type="PROSITE" id="PS50174"/>
    </source>
</evidence>
<feature type="region of interest" description="Disordered" evidence="1">
    <location>
        <begin position="1"/>
        <end position="27"/>
    </location>
</feature>
<dbReference type="SUPFAM" id="SSF49879">
    <property type="entry name" value="SMAD/FHA domain"/>
    <property type="match status" value="1"/>
</dbReference>
<name>A0A2J7QJS8_9NEOP</name>
<dbReference type="PROSITE" id="PS50006">
    <property type="entry name" value="FHA_DOMAIN"/>
    <property type="match status" value="1"/>
</dbReference>
<evidence type="ECO:0008006" key="6">
    <source>
        <dbReference type="Google" id="ProtNLM"/>
    </source>
</evidence>
<dbReference type="PROSITE" id="PS50174">
    <property type="entry name" value="G_PATCH"/>
    <property type="match status" value="1"/>
</dbReference>
<gene>
    <name evidence="4" type="ORF">B7P43_G04417</name>
</gene>
<comment type="caution">
    <text evidence="4">The sequence shown here is derived from an EMBL/GenBank/DDBJ whole genome shotgun (WGS) entry which is preliminary data.</text>
</comment>
<feature type="non-terminal residue" evidence="4">
    <location>
        <position position="503"/>
    </location>
</feature>
<dbReference type="STRING" id="105785.A0A2J7QJS8"/>
<feature type="domain" description="FHA" evidence="2">
    <location>
        <begin position="300"/>
        <end position="351"/>
    </location>
</feature>
<dbReference type="InterPro" id="IPR053027">
    <property type="entry name" value="AGGF1"/>
</dbReference>
<dbReference type="Proteomes" id="UP000235965">
    <property type="component" value="Unassembled WGS sequence"/>
</dbReference>
<dbReference type="Gene3D" id="2.60.200.20">
    <property type="match status" value="1"/>
</dbReference>
<dbReference type="InterPro" id="IPR000467">
    <property type="entry name" value="G_patch_dom"/>
</dbReference>
<dbReference type="Pfam" id="PF01585">
    <property type="entry name" value="G-patch"/>
    <property type="match status" value="1"/>
</dbReference>
<dbReference type="Pfam" id="PF17780">
    <property type="entry name" value="OCRE"/>
    <property type="match status" value="1"/>
</dbReference>
<organism evidence="4 5">
    <name type="scientific">Cryptotermes secundus</name>
    <dbReference type="NCBI Taxonomy" id="105785"/>
    <lineage>
        <taxon>Eukaryota</taxon>
        <taxon>Metazoa</taxon>
        <taxon>Ecdysozoa</taxon>
        <taxon>Arthropoda</taxon>
        <taxon>Hexapoda</taxon>
        <taxon>Insecta</taxon>
        <taxon>Pterygota</taxon>
        <taxon>Neoptera</taxon>
        <taxon>Polyneoptera</taxon>
        <taxon>Dictyoptera</taxon>
        <taxon>Blattodea</taxon>
        <taxon>Blattoidea</taxon>
        <taxon>Termitoidae</taxon>
        <taxon>Kalotermitidae</taxon>
        <taxon>Cryptotermitinae</taxon>
        <taxon>Cryptotermes</taxon>
    </lineage>
</organism>
<dbReference type="InterPro" id="IPR008984">
    <property type="entry name" value="SMAD_FHA_dom_sf"/>
</dbReference>
<evidence type="ECO:0000256" key="1">
    <source>
        <dbReference type="SAM" id="MobiDB-lite"/>
    </source>
</evidence>
<accession>A0A2J7QJS8</accession>
<sequence length="503" mass="56401">MSDSKFASEMVEQDASRDSESDSDIPSDFGICPCEAELERLPEVVRFIKRLQSFLYRQQSKLDKIRKQLKEHKVKKRKKCTVATQTEEKDVVHLEATQSWSNKEEEEKQSLAEQVKEAAQNAMQLTGFVYEETSGMYYDYNTGYYYSAELGLYYDGNSGSYYYYDDKSKSFQFHSQVEGIHMTPASSYDVTCSSGVKYEEHESRRKSKHKGHKESKKVKHDRSCEHDSNNSGTESLEEGECSNSSGEEGTSCSGASGMHDMDIDQEVSKAWPPCIRIIVKETNIEQLKIGTLFIVTCTGGTVGREGDHAVSIPDINISKHHAKFTFDEALGKYYVIDYGSRNGTFLNGKRLSVAKQESDPHEVIHGSLLQVGGTKLLCHIHAGQETCGHCEPGLVQQANVTPGEEKTGKESKKHCHRKELRRIRRKFGLESSEPNIKAISVPGYEDRAQIRRTTVGSQDPHEKTQTASLEEPIHSDNKGFKLLAKMGWSEGQALGKDGDGCVE</sequence>